<organism evidence="1 2">
    <name type="scientific">Curtobacterium pusillum</name>
    <dbReference type="NCBI Taxonomy" id="69373"/>
    <lineage>
        <taxon>Bacteria</taxon>
        <taxon>Bacillati</taxon>
        <taxon>Actinomycetota</taxon>
        <taxon>Actinomycetes</taxon>
        <taxon>Micrococcales</taxon>
        <taxon>Microbacteriaceae</taxon>
        <taxon>Curtobacterium</taxon>
    </lineage>
</organism>
<sequence length="104" mass="11045">MKYVNYAGTVRVMTGDAIAAAVIRYAAALHQSRLSDVAAIPSTDVFGCCARVEVLLAPAIAVTGEPAPDDELEPEDTAFLRELDRRTTAALAFDARATDATFGR</sequence>
<evidence type="ECO:0000313" key="1">
    <source>
        <dbReference type="EMBL" id="MBA8988880.1"/>
    </source>
</evidence>
<protein>
    <submittedName>
        <fullName evidence="1">Uncharacterized protein</fullName>
    </submittedName>
</protein>
<name>A0AAW3T133_9MICO</name>
<dbReference type="EMBL" id="JACGXP010000001">
    <property type="protein sequence ID" value="MBA8988880.1"/>
    <property type="molecule type" value="Genomic_DNA"/>
</dbReference>
<comment type="caution">
    <text evidence="1">The sequence shown here is derived from an EMBL/GenBank/DDBJ whole genome shotgun (WGS) entry which is preliminary data.</text>
</comment>
<dbReference type="Proteomes" id="UP000590225">
    <property type="component" value="Unassembled WGS sequence"/>
</dbReference>
<gene>
    <name evidence="1" type="ORF">FHW23_000112</name>
</gene>
<dbReference type="AlphaFoldDB" id="A0AAW3T133"/>
<evidence type="ECO:0000313" key="2">
    <source>
        <dbReference type="Proteomes" id="UP000590225"/>
    </source>
</evidence>
<reference evidence="1 2" key="1">
    <citation type="submission" date="2020-07" db="EMBL/GenBank/DDBJ databases">
        <title>Above-ground endophytic microbial communities from plants in different locations in the United States.</title>
        <authorList>
            <person name="Frank C."/>
        </authorList>
    </citation>
    <scope>NUCLEOTIDE SEQUENCE [LARGE SCALE GENOMIC DNA]</scope>
    <source>
        <strain evidence="1 2">WPL5_2</strain>
    </source>
</reference>
<proteinExistence type="predicted"/>
<dbReference type="RefSeq" id="WP_182514842.1">
    <property type="nucleotide sequence ID" value="NZ_JACGXP010000001.1"/>
</dbReference>
<accession>A0AAW3T133</accession>